<reference evidence="3" key="1">
    <citation type="journal article" date="2019" name="Int. J. Syst. Evol. Microbiol.">
        <title>The Global Catalogue of Microorganisms (GCM) 10K type strain sequencing project: providing services to taxonomists for standard genome sequencing and annotation.</title>
        <authorList>
            <consortium name="The Broad Institute Genomics Platform"/>
            <consortium name="The Broad Institute Genome Sequencing Center for Infectious Disease"/>
            <person name="Wu L."/>
            <person name="Ma J."/>
        </authorList>
    </citation>
    <scope>NUCLEOTIDE SEQUENCE [LARGE SCALE GENOMIC DNA]</scope>
    <source>
        <strain evidence="3">JCM 19125</strain>
    </source>
</reference>
<feature type="region of interest" description="Disordered" evidence="1">
    <location>
        <begin position="1"/>
        <end position="92"/>
    </location>
</feature>
<comment type="caution">
    <text evidence="2">The sequence shown here is derived from an EMBL/GenBank/DDBJ whole genome shotgun (WGS) entry which is preliminary data.</text>
</comment>
<evidence type="ECO:0000256" key="1">
    <source>
        <dbReference type="SAM" id="MobiDB-lite"/>
    </source>
</evidence>
<keyword evidence="3" id="KW-1185">Reference proteome</keyword>
<gene>
    <name evidence="2" type="ORF">GCM10025789_29840</name>
</gene>
<feature type="compositionally biased region" description="Basic and acidic residues" evidence="1">
    <location>
        <begin position="64"/>
        <end position="76"/>
    </location>
</feature>
<name>A0ABP9FW67_9ACTN</name>
<evidence type="ECO:0000313" key="3">
    <source>
        <dbReference type="Proteomes" id="UP001501521"/>
    </source>
</evidence>
<proteinExistence type="predicted"/>
<accession>A0ABP9FW67</accession>
<dbReference type="EMBL" id="BAABLV010000045">
    <property type="protein sequence ID" value="GAA4908310.1"/>
    <property type="molecule type" value="Genomic_DNA"/>
</dbReference>
<organism evidence="2 3">
    <name type="scientific">Tessaracoccus lubricantis</name>
    <dbReference type="NCBI Taxonomy" id="545543"/>
    <lineage>
        <taxon>Bacteria</taxon>
        <taxon>Bacillati</taxon>
        <taxon>Actinomycetota</taxon>
        <taxon>Actinomycetes</taxon>
        <taxon>Propionibacteriales</taxon>
        <taxon>Propionibacteriaceae</taxon>
        <taxon>Tessaracoccus</taxon>
    </lineage>
</organism>
<feature type="compositionally biased region" description="Basic and acidic residues" evidence="1">
    <location>
        <begin position="15"/>
        <end position="56"/>
    </location>
</feature>
<sequence>MEIADARVRASVWRNPHDREGDEQGRKPTTENRHGHDGQKNWRESQNHVHYPHHDGINPATKVAGDESQKDPDDSRCYSCSYGDKNGSSHPV</sequence>
<evidence type="ECO:0000313" key="2">
    <source>
        <dbReference type="EMBL" id="GAA4908310.1"/>
    </source>
</evidence>
<protein>
    <submittedName>
        <fullName evidence="2">Uncharacterized protein</fullName>
    </submittedName>
</protein>
<dbReference type="Proteomes" id="UP001501521">
    <property type="component" value="Unassembled WGS sequence"/>
</dbReference>